<proteinExistence type="predicted"/>
<keyword evidence="1" id="KW-0719">Serine esterase</keyword>
<dbReference type="RefSeq" id="WP_169532900.1">
    <property type="nucleotide sequence ID" value="NZ_JABBGH010000003.1"/>
</dbReference>
<dbReference type="GO" id="GO:0052689">
    <property type="term" value="F:carboxylic ester hydrolase activity"/>
    <property type="evidence" value="ECO:0007669"/>
    <property type="project" value="UniProtKB-KW"/>
</dbReference>
<evidence type="ECO:0000256" key="2">
    <source>
        <dbReference type="ARBA" id="ARBA00022729"/>
    </source>
</evidence>
<dbReference type="SUPFAM" id="SSF53474">
    <property type="entry name" value="alpha/beta-Hydrolases"/>
    <property type="match status" value="1"/>
</dbReference>
<feature type="chain" id="PRO_5030743958" evidence="5">
    <location>
        <begin position="24"/>
        <end position="472"/>
    </location>
</feature>
<keyword evidence="8" id="KW-1185">Reference proteome</keyword>
<evidence type="ECO:0000256" key="4">
    <source>
        <dbReference type="SAM" id="MobiDB-lite"/>
    </source>
</evidence>
<dbReference type="InterPro" id="IPR054579">
    <property type="entry name" value="GCE-like_dom"/>
</dbReference>
<feature type="region of interest" description="Disordered" evidence="4">
    <location>
        <begin position="58"/>
        <end position="82"/>
    </location>
</feature>
<dbReference type="Proteomes" id="UP000559626">
    <property type="component" value="Unassembled WGS sequence"/>
</dbReference>
<dbReference type="InterPro" id="IPR029058">
    <property type="entry name" value="AB_hydrolase_fold"/>
</dbReference>
<sequence length="472" mass="51042">MKKLYYWLLLGAVALGHPAAAQAPDVTKMSAEERTAYFAKLNAAAYADWQQTLQRLHLTPPPLGPEATDPHRPAGTTRKGTSGPWLDSLGQNYFRSAWGNWTNYREDRAGGLPPTPDLLTLANGQPVRTAADWMRKRRPELLRLYQQNIYGQLPARLPAVRFEVAATEVGALQGKALRRNVVGHIDNSRYPAANPRVAFSIFTPPGATQPVPLLVIVWGSVFPTPTATIEQVLAKGWGVAVFDTGAVQQDSGAGLGQGIIGLVGQGQPRQPTDWGVLAAWSWGLSRALDFLEKDPAIDGRHIGIEGHSRWGKTALLAGALDPRWAIVWASSAGCMGTSLEKRNFAETIDIVAGSGEYHWMAPNFLRYGGHWPDMPVDAHALLALVAPRPLFVTGGTKGDTWVDPHGEFLACVAASPVYELLGRKGVGTSTMPAPDQALVSGDLAFRQHVGGHTDAPDWPTFLAFASRYFTAN</sequence>
<feature type="signal peptide" evidence="5">
    <location>
        <begin position="1"/>
        <end position="23"/>
    </location>
</feature>
<keyword evidence="3" id="KW-0378">Hydrolase</keyword>
<gene>
    <name evidence="7" type="ORF">HHL22_18595</name>
</gene>
<keyword evidence="2 5" id="KW-0732">Signal</keyword>
<evidence type="ECO:0000256" key="5">
    <source>
        <dbReference type="SAM" id="SignalP"/>
    </source>
</evidence>
<dbReference type="EMBL" id="JABBGH010000003">
    <property type="protein sequence ID" value="NML67219.1"/>
    <property type="molecule type" value="Genomic_DNA"/>
</dbReference>
<evidence type="ECO:0000256" key="3">
    <source>
        <dbReference type="ARBA" id="ARBA00022801"/>
    </source>
</evidence>
<name>A0A7Y0AH07_9BACT</name>
<evidence type="ECO:0000313" key="8">
    <source>
        <dbReference type="Proteomes" id="UP000559626"/>
    </source>
</evidence>
<dbReference type="AlphaFoldDB" id="A0A7Y0AH07"/>
<evidence type="ECO:0000259" key="6">
    <source>
        <dbReference type="Pfam" id="PF22244"/>
    </source>
</evidence>
<feature type="domain" description="4-O-methyl-glucuronoyl methylesterase-like" evidence="6">
    <location>
        <begin position="199"/>
        <end position="422"/>
    </location>
</feature>
<protein>
    <submittedName>
        <fullName evidence="7">Acetylxylan esterase</fullName>
    </submittedName>
</protein>
<accession>A0A7Y0AH07</accession>
<organism evidence="7 8">
    <name type="scientific">Hymenobacter polaris</name>
    <dbReference type="NCBI Taxonomy" id="2682546"/>
    <lineage>
        <taxon>Bacteria</taxon>
        <taxon>Pseudomonadati</taxon>
        <taxon>Bacteroidota</taxon>
        <taxon>Cytophagia</taxon>
        <taxon>Cytophagales</taxon>
        <taxon>Hymenobacteraceae</taxon>
        <taxon>Hymenobacter</taxon>
    </lineage>
</organism>
<comment type="caution">
    <text evidence="7">The sequence shown here is derived from an EMBL/GenBank/DDBJ whole genome shotgun (WGS) entry which is preliminary data.</text>
</comment>
<evidence type="ECO:0000313" key="7">
    <source>
        <dbReference type="EMBL" id="NML67219.1"/>
    </source>
</evidence>
<reference evidence="7 8" key="1">
    <citation type="submission" date="2020-04" db="EMBL/GenBank/DDBJ databases">
        <title>Hymenobacter polaris sp. nov., isolated from Arctic soil.</title>
        <authorList>
            <person name="Dahal R.H."/>
        </authorList>
    </citation>
    <scope>NUCLEOTIDE SEQUENCE [LARGE SCALE GENOMIC DNA]</scope>
    <source>
        <strain evidence="7 8">RP-2-7</strain>
    </source>
</reference>
<evidence type="ECO:0000256" key="1">
    <source>
        <dbReference type="ARBA" id="ARBA00022487"/>
    </source>
</evidence>
<dbReference type="Pfam" id="PF22244">
    <property type="entry name" value="GCE_fung"/>
    <property type="match status" value="1"/>
</dbReference>
<dbReference type="Gene3D" id="3.40.50.1820">
    <property type="entry name" value="alpha/beta hydrolase"/>
    <property type="match status" value="1"/>
</dbReference>